<proteinExistence type="predicted"/>
<sequence length="63" mass="7076">MDCIYIALLSKALFIIDASHSPIHTHTHPPTVKGCHARYQSARWEQLGVRCLAQDVMKTSLKS</sequence>
<accession>A0A0E9WNY1</accession>
<reference evidence="1" key="1">
    <citation type="submission" date="2014-11" db="EMBL/GenBank/DDBJ databases">
        <authorList>
            <person name="Amaro Gonzalez C."/>
        </authorList>
    </citation>
    <scope>NUCLEOTIDE SEQUENCE</scope>
</reference>
<dbReference type="EMBL" id="GBXM01016443">
    <property type="protein sequence ID" value="JAH92134.1"/>
    <property type="molecule type" value="Transcribed_RNA"/>
</dbReference>
<evidence type="ECO:0000313" key="1">
    <source>
        <dbReference type="EMBL" id="JAH92134.1"/>
    </source>
</evidence>
<reference evidence="1" key="2">
    <citation type="journal article" date="2015" name="Fish Shellfish Immunol.">
        <title>Early steps in the European eel (Anguilla anguilla)-Vibrio vulnificus interaction in the gills: Role of the RtxA13 toxin.</title>
        <authorList>
            <person name="Callol A."/>
            <person name="Pajuelo D."/>
            <person name="Ebbesson L."/>
            <person name="Teles M."/>
            <person name="MacKenzie S."/>
            <person name="Amaro C."/>
        </authorList>
    </citation>
    <scope>NUCLEOTIDE SEQUENCE</scope>
</reference>
<organism evidence="1">
    <name type="scientific">Anguilla anguilla</name>
    <name type="common">European freshwater eel</name>
    <name type="synonym">Muraena anguilla</name>
    <dbReference type="NCBI Taxonomy" id="7936"/>
    <lineage>
        <taxon>Eukaryota</taxon>
        <taxon>Metazoa</taxon>
        <taxon>Chordata</taxon>
        <taxon>Craniata</taxon>
        <taxon>Vertebrata</taxon>
        <taxon>Euteleostomi</taxon>
        <taxon>Actinopterygii</taxon>
        <taxon>Neopterygii</taxon>
        <taxon>Teleostei</taxon>
        <taxon>Anguilliformes</taxon>
        <taxon>Anguillidae</taxon>
        <taxon>Anguilla</taxon>
    </lineage>
</organism>
<dbReference type="AlphaFoldDB" id="A0A0E9WNY1"/>
<protein>
    <submittedName>
        <fullName evidence="1">Uncharacterized protein</fullName>
    </submittedName>
</protein>
<name>A0A0E9WNY1_ANGAN</name>